<evidence type="ECO:0000313" key="2">
    <source>
        <dbReference type="Proteomes" id="UP000316621"/>
    </source>
</evidence>
<accession>A0A4Y7IAP1</accession>
<dbReference type="Proteomes" id="UP000316621">
    <property type="component" value="Chromosome 1"/>
</dbReference>
<protein>
    <submittedName>
        <fullName evidence="1">Uncharacterized protein</fullName>
    </submittedName>
</protein>
<evidence type="ECO:0000313" key="1">
    <source>
        <dbReference type="EMBL" id="RZC45993.1"/>
    </source>
</evidence>
<keyword evidence="2" id="KW-1185">Reference proteome</keyword>
<reference evidence="1 2" key="1">
    <citation type="journal article" date="2018" name="Science">
        <title>The opium poppy genome and morphinan production.</title>
        <authorList>
            <person name="Guo L."/>
            <person name="Winzer T."/>
            <person name="Yang X."/>
            <person name="Li Y."/>
            <person name="Ning Z."/>
            <person name="He Z."/>
            <person name="Teodor R."/>
            <person name="Lu Y."/>
            <person name="Bowser T.A."/>
            <person name="Graham I.A."/>
            <person name="Ye K."/>
        </authorList>
    </citation>
    <scope>NUCLEOTIDE SEQUENCE [LARGE SCALE GENOMIC DNA]</scope>
    <source>
        <strain evidence="2">cv. HN1</strain>
        <tissue evidence="1">Leaves</tissue>
    </source>
</reference>
<dbReference type="AlphaFoldDB" id="A0A4Y7IAP1"/>
<dbReference type="Gramene" id="RZC45993">
    <property type="protein sequence ID" value="RZC45993"/>
    <property type="gene ID" value="C5167_038935"/>
</dbReference>
<dbReference type="EMBL" id="CM010715">
    <property type="protein sequence ID" value="RZC45993.1"/>
    <property type="molecule type" value="Genomic_DNA"/>
</dbReference>
<gene>
    <name evidence="1" type="ORF">C5167_038935</name>
</gene>
<name>A0A4Y7IAP1_PAPSO</name>
<organism evidence="1 2">
    <name type="scientific">Papaver somniferum</name>
    <name type="common">Opium poppy</name>
    <dbReference type="NCBI Taxonomy" id="3469"/>
    <lineage>
        <taxon>Eukaryota</taxon>
        <taxon>Viridiplantae</taxon>
        <taxon>Streptophyta</taxon>
        <taxon>Embryophyta</taxon>
        <taxon>Tracheophyta</taxon>
        <taxon>Spermatophyta</taxon>
        <taxon>Magnoliopsida</taxon>
        <taxon>Ranunculales</taxon>
        <taxon>Papaveraceae</taxon>
        <taxon>Papaveroideae</taxon>
        <taxon>Papaver</taxon>
    </lineage>
</organism>
<sequence>MDGYDSFYLMERTDVIVLVVMTTMMLDPAETNYTVKILVNDRIEMMSQVVKEDLILILQSPS</sequence>
<proteinExistence type="predicted"/>